<dbReference type="EMBL" id="MT144941">
    <property type="protein sequence ID" value="QJI01673.1"/>
    <property type="molecule type" value="Genomic_DNA"/>
</dbReference>
<organism evidence="1">
    <name type="scientific">viral metagenome</name>
    <dbReference type="NCBI Taxonomy" id="1070528"/>
    <lineage>
        <taxon>unclassified sequences</taxon>
        <taxon>metagenomes</taxon>
        <taxon>organismal metagenomes</taxon>
    </lineage>
</organism>
<proteinExistence type="predicted"/>
<evidence type="ECO:0000313" key="2">
    <source>
        <dbReference type="EMBL" id="QJI01673.1"/>
    </source>
</evidence>
<protein>
    <submittedName>
        <fullName evidence="1">Uncharacterized protein</fullName>
    </submittedName>
</protein>
<gene>
    <name evidence="1" type="ORF">TM448A02341_0004</name>
    <name evidence="2" type="ORF">TM448B02711_0005</name>
</gene>
<sequence>MMPKNLPGKISLTKENLDAYKKLTIWNQLPFDEDFKGRVIAQYIHAFYESAGKNWGEFGEGKILDVKFESSYIIFDYLDYNGAKGIFKVFAPC</sequence>
<dbReference type="AlphaFoldDB" id="A0A6H1ZVA5"/>
<dbReference type="EMBL" id="MT144294">
    <property type="protein sequence ID" value="QJA51863.1"/>
    <property type="molecule type" value="Genomic_DNA"/>
</dbReference>
<name>A0A6H1ZVA5_9ZZZZ</name>
<accession>A0A6H1ZVA5</accession>
<reference evidence="1" key="1">
    <citation type="submission" date="2020-03" db="EMBL/GenBank/DDBJ databases">
        <title>The deep terrestrial virosphere.</title>
        <authorList>
            <person name="Holmfeldt K."/>
            <person name="Nilsson E."/>
            <person name="Simone D."/>
            <person name="Lopez-Fernandez M."/>
            <person name="Wu X."/>
            <person name="de Brujin I."/>
            <person name="Lundin D."/>
            <person name="Andersson A."/>
            <person name="Bertilsson S."/>
            <person name="Dopson M."/>
        </authorList>
    </citation>
    <scope>NUCLEOTIDE SEQUENCE</scope>
    <source>
        <strain evidence="1">TM448A02341</strain>
        <strain evidence="2">TM448B02711</strain>
    </source>
</reference>
<evidence type="ECO:0000313" key="1">
    <source>
        <dbReference type="EMBL" id="QJA51863.1"/>
    </source>
</evidence>